<dbReference type="Pfam" id="PF00656">
    <property type="entry name" value="Peptidase_C14"/>
    <property type="match status" value="1"/>
</dbReference>
<dbReference type="AlphaFoldDB" id="A0A8H2W7G5"/>
<dbReference type="PANTHER" id="PTHR48104">
    <property type="entry name" value="METACASPASE-4"/>
    <property type="match status" value="1"/>
</dbReference>
<reference evidence="4" key="1">
    <citation type="submission" date="2021-01" db="EMBL/GenBank/DDBJ databases">
        <authorList>
            <person name="Kaushik A."/>
        </authorList>
    </citation>
    <scope>NUCLEOTIDE SEQUENCE</scope>
    <source>
        <strain evidence="4">AG1-1C</strain>
    </source>
</reference>
<feature type="domain" description="Peptidase C14 caspase" evidence="3">
    <location>
        <begin position="232"/>
        <end position="447"/>
    </location>
</feature>
<dbReference type="PANTHER" id="PTHR48104:SF30">
    <property type="entry name" value="METACASPASE-1"/>
    <property type="match status" value="1"/>
</dbReference>
<evidence type="ECO:0000256" key="2">
    <source>
        <dbReference type="SAM" id="MobiDB-lite"/>
    </source>
</evidence>
<evidence type="ECO:0000259" key="3">
    <source>
        <dbReference type="Pfam" id="PF00656"/>
    </source>
</evidence>
<evidence type="ECO:0000313" key="4">
    <source>
        <dbReference type="EMBL" id="CAE6345477.1"/>
    </source>
</evidence>
<dbReference type="GO" id="GO:0004197">
    <property type="term" value="F:cysteine-type endopeptidase activity"/>
    <property type="evidence" value="ECO:0007669"/>
    <property type="project" value="InterPro"/>
</dbReference>
<organism evidence="4 5">
    <name type="scientific">Rhizoctonia solani</name>
    <dbReference type="NCBI Taxonomy" id="456999"/>
    <lineage>
        <taxon>Eukaryota</taxon>
        <taxon>Fungi</taxon>
        <taxon>Dikarya</taxon>
        <taxon>Basidiomycota</taxon>
        <taxon>Agaricomycotina</taxon>
        <taxon>Agaricomycetes</taxon>
        <taxon>Cantharellales</taxon>
        <taxon>Ceratobasidiaceae</taxon>
        <taxon>Rhizoctonia</taxon>
    </lineage>
</organism>
<feature type="region of interest" description="Disordered" evidence="2">
    <location>
        <begin position="332"/>
        <end position="353"/>
    </location>
</feature>
<evidence type="ECO:0000256" key="1">
    <source>
        <dbReference type="ARBA" id="ARBA00009005"/>
    </source>
</evidence>
<dbReference type="Gene3D" id="3.40.50.1460">
    <property type="match status" value="1"/>
</dbReference>
<feature type="compositionally biased region" description="Basic and acidic residues" evidence="2">
    <location>
        <begin position="340"/>
        <end position="349"/>
    </location>
</feature>
<dbReference type="InterPro" id="IPR011600">
    <property type="entry name" value="Pept_C14_caspase"/>
</dbReference>
<feature type="region of interest" description="Disordered" evidence="2">
    <location>
        <begin position="17"/>
        <end position="37"/>
    </location>
</feature>
<gene>
    <name evidence="4" type="ORF">RDB_LOCUS6851</name>
</gene>
<accession>A0A8H2W7G5</accession>
<evidence type="ECO:0000313" key="5">
    <source>
        <dbReference type="Proteomes" id="UP000663846"/>
    </source>
</evidence>
<dbReference type="GO" id="GO:0006508">
    <property type="term" value="P:proteolysis"/>
    <property type="evidence" value="ECO:0007669"/>
    <property type="project" value="InterPro"/>
</dbReference>
<comment type="similarity">
    <text evidence="1">Belongs to the peptidase C14B family.</text>
</comment>
<dbReference type="GO" id="GO:0005737">
    <property type="term" value="C:cytoplasm"/>
    <property type="evidence" value="ECO:0007669"/>
    <property type="project" value="TreeGrafter"/>
</dbReference>
<proteinExistence type="inferred from homology"/>
<sequence length="454" mass="50581">MEEYSYSLGYDPVVEGSASQARGPIDKPGSLQSNTINGQVDESTAKGLNNAILAGDYSSADLCSKVERRALLVAVQYLTGAWNLPKLLSTPNDVWHIYGKRGYEPSGIRILVEGIIDDERCNPTKPNIMEGLKWLVKGARSSDYRYFHFSGHGIAFETERIVGKIARKIPQNFSPISLDDTERLTSRSNLSSVRNETISSQNIKEDELKYYNEALVTAYRMPLHKIVGPVERDDWNRIRDSDLNALFSELPKECTLTTSLDCCHSGRMINNNFKLRGSGFRGGIVGSTERYVVQETLSQLINQDSNGIATRNHTTISNGSTDGQTLAIEVQAPPNSDDSQESRSEEPNARRIGKGYLTLSTPARNYFLPLRINMREKLPAEEANRDNIQASIMAWSGCHQRQVATDHNSSLGGYFTWAFTSAISDLQASGTPTVRELHEEVDKRLREAVGNRRL</sequence>
<comment type="caution">
    <text evidence="4">The sequence shown here is derived from an EMBL/GenBank/DDBJ whole genome shotgun (WGS) entry which is preliminary data.</text>
</comment>
<dbReference type="InterPro" id="IPR050452">
    <property type="entry name" value="Metacaspase"/>
</dbReference>
<name>A0A8H2W7G5_9AGAM</name>
<dbReference type="Proteomes" id="UP000663846">
    <property type="component" value="Unassembled WGS sequence"/>
</dbReference>
<protein>
    <recommendedName>
        <fullName evidence="3">Peptidase C14 caspase domain-containing protein</fullName>
    </recommendedName>
</protein>
<dbReference type="EMBL" id="CAJMWS010000040">
    <property type="protein sequence ID" value="CAE6345477.1"/>
    <property type="molecule type" value="Genomic_DNA"/>
</dbReference>